<evidence type="ECO:0000256" key="1">
    <source>
        <dbReference type="SAM" id="MobiDB-lite"/>
    </source>
</evidence>
<dbReference type="Proteomes" id="UP000007799">
    <property type="component" value="Unassembled WGS sequence"/>
</dbReference>
<evidence type="ECO:0000313" key="3">
    <source>
        <dbReference type="Proteomes" id="UP000007799"/>
    </source>
</evidence>
<protein>
    <recommendedName>
        <fullName evidence="4">Ubiquitin-like domain-containing protein</fullName>
    </recommendedName>
</protein>
<proteinExistence type="predicted"/>
<organism evidence="3">
    <name type="scientific">Salpingoeca rosetta (strain ATCC 50818 / BSB-021)</name>
    <dbReference type="NCBI Taxonomy" id="946362"/>
    <lineage>
        <taxon>Eukaryota</taxon>
        <taxon>Choanoflagellata</taxon>
        <taxon>Craspedida</taxon>
        <taxon>Salpingoecidae</taxon>
        <taxon>Salpingoeca</taxon>
    </lineage>
</organism>
<dbReference type="AlphaFoldDB" id="F2UT02"/>
<gene>
    <name evidence="2" type="ORF">PTSG_13167</name>
</gene>
<dbReference type="InParanoid" id="F2UT02"/>
<reference evidence="2" key="1">
    <citation type="submission" date="2009-08" db="EMBL/GenBank/DDBJ databases">
        <title>Annotation of Salpingoeca rosetta.</title>
        <authorList>
            <consortium name="The Broad Institute Genome Sequencing Platform"/>
            <person name="Russ C."/>
            <person name="Cuomo C."/>
            <person name="Burger G."/>
            <person name="Gray M.W."/>
            <person name="Holland P.W.H."/>
            <person name="King N."/>
            <person name="Lang F.B.F."/>
            <person name="Roger A.J."/>
            <person name="Ruiz-Trillo I."/>
            <person name="Young S.K."/>
            <person name="Zeng Q."/>
            <person name="Gargeya S."/>
            <person name="Alvarado L."/>
            <person name="Berlin A."/>
            <person name="Chapman S.B."/>
            <person name="Chen Z."/>
            <person name="Freedman E."/>
            <person name="Gellesch M."/>
            <person name="Goldberg J."/>
            <person name="Griggs A."/>
            <person name="Gujja S."/>
            <person name="Heilman E."/>
            <person name="Heiman D."/>
            <person name="Howarth C."/>
            <person name="Mehta T."/>
            <person name="Neiman D."/>
            <person name="Pearson M."/>
            <person name="Roberts A."/>
            <person name="Saif S."/>
            <person name="Shea T."/>
            <person name="Shenoy N."/>
            <person name="Sisk P."/>
            <person name="Stolte C."/>
            <person name="Sykes S."/>
            <person name="White J."/>
            <person name="Yandava C."/>
            <person name="Haas B."/>
            <person name="Nusbaum C."/>
            <person name="Birren B."/>
        </authorList>
    </citation>
    <scope>NUCLEOTIDE SEQUENCE [LARGE SCALE GENOMIC DNA]</scope>
    <source>
        <strain evidence="2">ATCC 50818</strain>
    </source>
</reference>
<dbReference type="KEGG" id="sre:PTSG_13167"/>
<feature type="region of interest" description="Disordered" evidence="1">
    <location>
        <begin position="85"/>
        <end position="159"/>
    </location>
</feature>
<name>F2UT02_SALR5</name>
<feature type="compositionally biased region" description="Low complexity" evidence="1">
    <location>
        <begin position="85"/>
        <end position="115"/>
    </location>
</feature>
<evidence type="ECO:0000313" key="2">
    <source>
        <dbReference type="EMBL" id="EGD81261.1"/>
    </source>
</evidence>
<dbReference type="GeneID" id="16068199"/>
<keyword evidence="3" id="KW-1185">Reference proteome</keyword>
<sequence length="392" mass="41561">MRVRVVWNDGSRMNLRITAAISTPVGDFCQLAQVQLGAPLPDNAVLSLNGKTPLGHTPATPLSALGICSGDLVYIMCPSTAPPAALASSSSSSTATTTAARATTTTTSRPQQHQQQEARRQQDTALLSTGMDVRPDTTASSSANTRPAATATSRRRRKPVCTLPEPTRRFFEEMQETLSSLDTQLDARGRTMVAAVLAVQLLCQQQGLALVSQDGSVKRTLDDTDVFLAALSARDAEVARLCFAAQAIKEQNRTAHTIHLVLVMMLDSLVVRVSAVRQPSSADGDAKAGCSPHHQLKLGLCLGGPLLRHGLKPSPTADPLSLTIAALCKSFVTPSYFSRTFLDRVVHRCAVTLAAAPPSDSLQGQPQEILDHISSFLPATSKQALCAALSPP</sequence>
<accession>F2UT02</accession>
<feature type="compositionally biased region" description="Low complexity" evidence="1">
    <location>
        <begin position="137"/>
        <end position="152"/>
    </location>
</feature>
<evidence type="ECO:0008006" key="4">
    <source>
        <dbReference type="Google" id="ProtNLM"/>
    </source>
</evidence>
<dbReference type="EMBL" id="GL832997">
    <property type="protein sequence ID" value="EGD81261.1"/>
    <property type="molecule type" value="Genomic_DNA"/>
</dbReference>
<dbReference type="RefSeq" id="XP_004987657.1">
    <property type="nucleotide sequence ID" value="XM_004987600.1"/>
</dbReference>